<dbReference type="STRING" id="2512241.A0A553I9Z9"/>
<dbReference type="AlphaFoldDB" id="A0A553I9Z9"/>
<sequence length="423" mass="46491">MPETKTSPNYGVALLKLETQGDIKDCDPQATTIQPALLIWVSKTDLATFKDAYSAGFLSPDVSSSSTNPDLPLDHQDWLEGDTTINIDTDITINTDTTVRGFEFCELEGVIDDDTMVQDGPTVLSVRGDSLGPSMGGIRSTGSEGGNCDRPRTHHCTDLALLAGVLYSQAADDQSITSQSSTTTQSSYSTFPTTAGQDMTPDNIFQYHLDPFYAEFRAFGLLVEKRVDHKLAVRCHGYTFLPPKIEHKIQKDFGFNDWGRQPKNNEHQLRAIVKDYISSESYHGKIKLSAIESNLKELNSLGIFKTSVLTQKRNHQNSTSCPSIRLNSKKELRTTTTEIGFCTSLAPLAPANTVAALQQSSCRRPSYSGNDICLTGDVLLLVLMVGMTLKYGWVAGLDQQSDLGLETWVLRLEETGNQRSGLM</sequence>
<dbReference type="InterPro" id="IPR025213">
    <property type="entry name" value="Sim4_Fta2"/>
</dbReference>
<dbReference type="OrthoDB" id="3432781at2759"/>
<dbReference type="Proteomes" id="UP000319160">
    <property type="component" value="Unassembled WGS sequence"/>
</dbReference>
<gene>
    <name evidence="1" type="ORF">FHL15_002318</name>
</gene>
<comment type="caution">
    <text evidence="1">The sequence shown here is derived from an EMBL/GenBank/DDBJ whole genome shotgun (WGS) entry which is preliminary data.</text>
</comment>
<name>A0A553I9Z9_9PEZI</name>
<reference evidence="2" key="1">
    <citation type="submission" date="2019-06" db="EMBL/GenBank/DDBJ databases">
        <title>Draft genome sequence of the griseofulvin-producing fungus Xylaria cubensis strain G536.</title>
        <authorList>
            <person name="Mead M.E."/>
            <person name="Raja H.A."/>
            <person name="Steenwyk J.L."/>
            <person name="Knowles S.L."/>
            <person name="Oberlies N.H."/>
            <person name="Rokas A."/>
        </authorList>
    </citation>
    <scope>NUCLEOTIDE SEQUENCE [LARGE SCALE GENOMIC DNA]</scope>
    <source>
        <strain evidence="2">G536</strain>
    </source>
</reference>
<dbReference type="EMBL" id="VFLP01000008">
    <property type="protein sequence ID" value="TRX97012.1"/>
    <property type="molecule type" value="Genomic_DNA"/>
</dbReference>
<evidence type="ECO:0000313" key="1">
    <source>
        <dbReference type="EMBL" id="TRX97012.1"/>
    </source>
</evidence>
<protein>
    <submittedName>
        <fullName evidence="1">Uncharacterized protein</fullName>
    </submittedName>
</protein>
<dbReference type="Pfam" id="PF13095">
    <property type="entry name" value="FTA2"/>
    <property type="match status" value="1"/>
</dbReference>
<proteinExistence type="predicted"/>
<evidence type="ECO:0000313" key="2">
    <source>
        <dbReference type="Proteomes" id="UP000319160"/>
    </source>
</evidence>
<accession>A0A553I9Z9</accession>
<organism evidence="1 2">
    <name type="scientific">Xylaria flabelliformis</name>
    <dbReference type="NCBI Taxonomy" id="2512241"/>
    <lineage>
        <taxon>Eukaryota</taxon>
        <taxon>Fungi</taxon>
        <taxon>Dikarya</taxon>
        <taxon>Ascomycota</taxon>
        <taxon>Pezizomycotina</taxon>
        <taxon>Sordariomycetes</taxon>
        <taxon>Xylariomycetidae</taxon>
        <taxon>Xylariales</taxon>
        <taxon>Xylariaceae</taxon>
        <taxon>Xylaria</taxon>
    </lineage>
</organism>
<keyword evidence="2" id="KW-1185">Reference proteome</keyword>